<dbReference type="SMART" id="SM00477">
    <property type="entry name" value="NUC"/>
    <property type="match status" value="1"/>
</dbReference>
<dbReference type="SUPFAM" id="SSF54060">
    <property type="entry name" value="His-Me finger endonucleases"/>
    <property type="match status" value="1"/>
</dbReference>
<evidence type="ECO:0000256" key="1">
    <source>
        <dbReference type="ARBA" id="ARBA00001946"/>
    </source>
</evidence>
<dbReference type="Gene3D" id="3.40.570.10">
    <property type="entry name" value="Extracellular Endonuclease, subunit A"/>
    <property type="match status" value="1"/>
</dbReference>
<feature type="compositionally biased region" description="Basic residues" evidence="11">
    <location>
        <begin position="16"/>
        <end position="28"/>
    </location>
</feature>
<dbReference type="CDD" id="cd00091">
    <property type="entry name" value="NUC"/>
    <property type="match status" value="1"/>
</dbReference>
<dbReference type="GO" id="GO:0004519">
    <property type="term" value="F:endonuclease activity"/>
    <property type="evidence" value="ECO:0007669"/>
    <property type="project" value="UniProtKB-UniRule"/>
</dbReference>
<evidence type="ECO:0000256" key="7">
    <source>
        <dbReference type="ARBA" id="ARBA00022842"/>
    </source>
</evidence>
<evidence type="ECO:0000313" key="14">
    <source>
        <dbReference type="EMBL" id="MST96613.1"/>
    </source>
</evidence>
<reference evidence="14 15" key="1">
    <citation type="submission" date="2019-08" db="EMBL/GenBank/DDBJ databases">
        <title>In-depth cultivation of the pig gut microbiome towards novel bacterial diversity and tailored functional studies.</title>
        <authorList>
            <person name="Wylensek D."/>
            <person name="Hitch T.C.A."/>
            <person name="Clavel T."/>
        </authorList>
    </citation>
    <scope>NUCLEOTIDE SEQUENCE [LARGE SCALE GENOMIC DNA]</scope>
    <source>
        <strain evidence="14 15">BBE-744-WT-12</strain>
    </source>
</reference>
<organism evidence="14 15">
    <name type="scientific">Victivallis lenta</name>
    <dbReference type="NCBI Taxonomy" id="2606640"/>
    <lineage>
        <taxon>Bacteria</taxon>
        <taxon>Pseudomonadati</taxon>
        <taxon>Lentisphaerota</taxon>
        <taxon>Lentisphaeria</taxon>
        <taxon>Victivallales</taxon>
        <taxon>Victivallaceae</taxon>
        <taxon>Victivallis</taxon>
    </lineage>
</organism>
<dbReference type="InterPro" id="IPR044925">
    <property type="entry name" value="His-Me_finger_sf"/>
</dbReference>
<evidence type="ECO:0000256" key="8">
    <source>
        <dbReference type="PIRSR" id="PIRSR640255-1"/>
    </source>
</evidence>
<comment type="cofactor">
    <cofactor evidence="1 10">
        <name>Mg(2+)</name>
        <dbReference type="ChEBI" id="CHEBI:18420"/>
    </cofactor>
</comment>
<dbReference type="SMART" id="SM00892">
    <property type="entry name" value="Endonuclease_NS"/>
    <property type="match status" value="1"/>
</dbReference>
<dbReference type="GO" id="GO:0016787">
    <property type="term" value="F:hydrolase activity"/>
    <property type="evidence" value="ECO:0007669"/>
    <property type="project" value="UniProtKB-KW"/>
</dbReference>
<dbReference type="RefSeq" id="WP_106054448.1">
    <property type="nucleotide sequence ID" value="NZ_DBFCGB010000056.1"/>
</dbReference>
<keyword evidence="6 10" id="KW-0378">Hydrolase</keyword>
<dbReference type="PROSITE" id="PS01070">
    <property type="entry name" value="NUCLEASE_NON_SPEC"/>
    <property type="match status" value="1"/>
</dbReference>
<dbReference type="Pfam" id="PF01223">
    <property type="entry name" value="Endonuclease_NS"/>
    <property type="match status" value="1"/>
</dbReference>
<feature type="domain" description="ENPP1-3/EXOG-like endonuclease/phosphodiesterase" evidence="12">
    <location>
        <begin position="118"/>
        <end position="311"/>
    </location>
</feature>
<dbReference type="AlphaFoldDB" id="A0A844G0D0"/>
<dbReference type="InterPro" id="IPR044929">
    <property type="entry name" value="DNA/RNA_non-sp_Endonuclease_sf"/>
</dbReference>
<dbReference type="PANTHER" id="PTHR13966:SF5">
    <property type="entry name" value="ENDONUCLEASE G, MITOCHONDRIAL"/>
    <property type="match status" value="1"/>
</dbReference>
<dbReference type="InterPro" id="IPR001604">
    <property type="entry name" value="Endo_G_ENPP1-like_dom"/>
</dbReference>
<evidence type="ECO:0000256" key="10">
    <source>
        <dbReference type="RuleBase" id="RU366055"/>
    </source>
</evidence>
<evidence type="ECO:0000256" key="2">
    <source>
        <dbReference type="ARBA" id="ARBA00010052"/>
    </source>
</evidence>
<evidence type="ECO:0000256" key="3">
    <source>
        <dbReference type="ARBA" id="ARBA00022722"/>
    </source>
</evidence>
<keyword evidence="15" id="KW-1185">Reference proteome</keyword>
<dbReference type="EC" id="3.1.30.-" evidence="10"/>
<dbReference type="GO" id="GO:0046872">
    <property type="term" value="F:metal ion binding"/>
    <property type="evidence" value="ECO:0007669"/>
    <property type="project" value="UniProtKB-KW"/>
</dbReference>
<feature type="domain" description="DNA/RNA non-specific endonuclease/pyrophosphatase/phosphodiesterase" evidence="13">
    <location>
        <begin position="117"/>
        <end position="311"/>
    </location>
</feature>
<evidence type="ECO:0000256" key="4">
    <source>
        <dbReference type="ARBA" id="ARBA00022723"/>
    </source>
</evidence>
<feature type="active site" description="Proton acceptor" evidence="8">
    <location>
        <position position="180"/>
    </location>
</feature>
<comment type="caution">
    <text evidence="14">The sequence shown here is derived from an EMBL/GenBank/DDBJ whole genome shotgun (WGS) entry which is preliminary data.</text>
</comment>
<keyword evidence="3 10" id="KW-0540">Nuclease</keyword>
<dbReference type="EMBL" id="VUNS01000004">
    <property type="protein sequence ID" value="MST96613.1"/>
    <property type="molecule type" value="Genomic_DNA"/>
</dbReference>
<dbReference type="InterPro" id="IPR018524">
    <property type="entry name" value="DNA/RNA_endonuclease_AS"/>
</dbReference>
<evidence type="ECO:0000256" key="5">
    <source>
        <dbReference type="ARBA" id="ARBA00022759"/>
    </source>
</evidence>
<evidence type="ECO:0000259" key="12">
    <source>
        <dbReference type="SMART" id="SM00477"/>
    </source>
</evidence>
<gene>
    <name evidence="14" type="ORF">FYJ85_06080</name>
</gene>
<protein>
    <recommendedName>
        <fullName evidence="10">Endonuclease</fullName>
        <ecNumber evidence="10">3.1.30.-</ecNumber>
    </recommendedName>
</protein>
<name>A0A844G0D0_9BACT</name>
<dbReference type="Proteomes" id="UP000435649">
    <property type="component" value="Unassembled WGS sequence"/>
</dbReference>
<feature type="region of interest" description="Disordered" evidence="11">
    <location>
        <begin position="1"/>
        <end position="28"/>
    </location>
</feature>
<evidence type="ECO:0000259" key="13">
    <source>
        <dbReference type="SMART" id="SM00892"/>
    </source>
</evidence>
<evidence type="ECO:0000256" key="6">
    <source>
        <dbReference type="ARBA" id="ARBA00022801"/>
    </source>
</evidence>
<keyword evidence="4 9" id="KW-0479">Metal-binding</keyword>
<dbReference type="InterPro" id="IPR040255">
    <property type="entry name" value="Non-specific_endonuclease"/>
</dbReference>
<proteinExistence type="inferred from homology"/>
<evidence type="ECO:0000313" key="15">
    <source>
        <dbReference type="Proteomes" id="UP000435649"/>
    </source>
</evidence>
<feature type="binding site" evidence="9">
    <location>
        <position position="211"/>
    </location>
    <ligand>
        <name>Mg(2+)</name>
        <dbReference type="ChEBI" id="CHEBI:18420"/>
        <note>catalytic</note>
    </ligand>
</feature>
<keyword evidence="5 10" id="KW-0255">Endonuclease</keyword>
<evidence type="ECO:0000256" key="11">
    <source>
        <dbReference type="SAM" id="MobiDB-lite"/>
    </source>
</evidence>
<sequence>MATRKRAAAGKSGAAPRKKAASAGKKAPKRKHPLLKLFSFLAFLTAATGAGLWQIGEKYADSLPYYQQLRAQAYFLKDRLLMVPDPTISIRTPEDALNSPYDNLSLGVPGMTDAVIDRRGYALGYSEQYEQPLWVAYTLTAEEVLEKTVSRTDDFRVDPYISTGSARAEDYAKSGFDRGHLAPAADMGWARKAMSESFYYSNMSPQQPEFNRGIWKKLEEKVRDWAVDHGEIHVVTGPVFARSNKVIGRNNVAVPQACYKVVYAPKAKPPAMIGFILPNAGSDRKLYEFAVSVDTVESVTGLSFFTAVDGNLRRRLASGYDIDAWKWTPNRQ</sequence>
<keyword evidence="7" id="KW-0460">Magnesium</keyword>
<comment type="similarity">
    <text evidence="2 10">Belongs to the DNA/RNA non-specific endonuclease family.</text>
</comment>
<dbReference type="GO" id="GO:0003676">
    <property type="term" value="F:nucleic acid binding"/>
    <property type="evidence" value="ECO:0007669"/>
    <property type="project" value="InterPro"/>
</dbReference>
<dbReference type="InterPro" id="IPR020821">
    <property type="entry name" value="ENPP1-3/EXOG-like_nuc-like"/>
</dbReference>
<evidence type="ECO:0000256" key="9">
    <source>
        <dbReference type="PIRSR" id="PIRSR640255-2"/>
    </source>
</evidence>
<accession>A0A844G0D0</accession>
<dbReference type="PANTHER" id="PTHR13966">
    <property type="entry name" value="ENDONUCLEASE RELATED"/>
    <property type="match status" value="1"/>
</dbReference>